<evidence type="ECO:0000313" key="2">
    <source>
        <dbReference type="EMBL" id="SBV96430.1"/>
    </source>
</evidence>
<keyword evidence="1" id="KW-0812">Transmembrane</keyword>
<dbReference type="EMBL" id="FLUO01000001">
    <property type="protein sequence ID" value="SBV96430.1"/>
    <property type="molecule type" value="Genomic_DNA"/>
</dbReference>
<name>A0A212JAH5_9PROT</name>
<sequence length="128" mass="12486">MRLSSLNGCGGALAVGAAAFGAAAIVVGAVSAHMLGGGPLVDIGLAYHLPHAVAAFAAALVAPLAGATAARLRWAALLWLLGVCGFSGGLYLRALAMLDLGPVVPAGALLMIAGWGFAAAAAWGLARR</sequence>
<feature type="transmembrane region" description="Helical" evidence="1">
    <location>
        <begin position="104"/>
        <end position="126"/>
    </location>
</feature>
<keyword evidence="1" id="KW-1133">Transmembrane helix</keyword>
<feature type="transmembrane region" description="Helical" evidence="1">
    <location>
        <begin position="74"/>
        <end position="92"/>
    </location>
</feature>
<keyword evidence="1" id="KW-0472">Membrane</keyword>
<feature type="transmembrane region" description="Helical" evidence="1">
    <location>
        <begin position="12"/>
        <end position="35"/>
    </location>
</feature>
<gene>
    <name evidence="2" type="ORF">KL86APRO_10758</name>
</gene>
<dbReference type="Pfam" id="PF04241">
    <property type="entry name" value="DUF423"/>
    <property type="match status" value="1"/>
</dbReference>
<feature type="transmembrane region" description="Helical" evidence="1">
    <location>
        <begin position="47"/>
        <end position="67"/>
    </location>
</feature>
<evidence type="ECO:0000256" key="1">
    <source>
        <dbReference type="SAM" id="Phobius"/>
    </source>
</evidence>
<reference evidence="2" key="1">
    <citation type="submission" date="2016-04" db="EMBL/GenBank/DDBJ databases">
        <authorList>
            <person name="Evans L.H."/>
            <person name="Alamgir A."/>
            <person name="Owens N."/>
            <person name="Weber N.D."/>
            <person name="Virtaneva K."/>
            <person name="Barbian K."/>
            <person name="Babar A."/>
            <person name="Rosenke K."/>
        </authorList>
    </citation>
    <scope>NUCLEOTIDE SEQUENCE</scope>
    <source>
        <strain evidence="2">86</strain>
    </source>
</reference>
<dbReference type="AlphaFoldDB" id="A0A212JAH5"/>
<evidence type="ECO:0008006" key="3">
    <source>
        <dbReference type="Google" id="ProtNLM"/>
    </source>
</evidence>
<proteinExistence type="predicted"/>
<accession>A0A212JAH5</accession>
<protein>
    <recommendedName>
        <fullName evidence="3">DUF423 domain-containing protein</fullName>
    </recommendedName>
</protein>
<organism evidence="2">
    <name type="scientific">uncultured Alphaproteobacteria bacterium</name>
    <dbReference type="NCBI Taxonomy" id="91750"/>
    <lineage>
        <taxon>Bacteria</taxon>
        <taxon>Pseudomonadati</taxon>
        <taxon>Pseudomonadota</taxon>
        <taxon>Alphaproteobacteria</taxon>
        <taxon>environmental samples</taxon>
    </lineage>
</organism>
<dbReference type="InterPro" id="IPR006696">
    <property type="entry name" value="DUF423"/>
</dbReference>